<evidence type="ECO:0000313" key="2">
    <source>
        <dbReference type="EMBL" id="PCH35423.1"/>
    </source>
</evidence>
<accession>A0A2H3J6N8</accession>
<organism evidence="2 3">
    <name type="scientific">Wolfiporia cocos (strain MD-104)</name>
    <name type="common">Brown rot fungus</name>
    <dbReference type="NCBI Taxonomy" id="742152"/>
    <lineage>
        <taxon>Eukaryota</taxon>
        <taxon>Fungi</taxon>
        <taxon>Dikarya</taxon>
        <taxon>Basidiomycota</taxon>
        <taxon>Agaricomycotina</taxon>
        <taxon>Agaricomycetes</taxon>
        <taxon>Polyporales</taxon>
        <taxon>Phaeolaceae</taxon>
        <taxon>Wolfiporia</taxon>
    </lineage>
</organism>
<feature type="region of interest" description="Disordered" evidence="1">
    <location>
        <begin position="39"/>
        <end position="107"/>
    </location>
</feature>
<dbReference type="Proteomes" id="UP000218811">
    <property type="component" value="Unassembled WGS sequence"/>
</dbReference>
<feature type="compositionally biased region" description="Polar residues" evidence="1">
    <location>
        <begin position="87"/>
        <end position="98"/>
    </location>
</feature>
<sequence>MSDNEMINTANRMIACAVVVLRAASESMEGEGYTQWQAKFREELAEGSSTTQPATRNRGQEDSDKESTEKEGGKDDGFGGDEEEDNQLQAVMSQTQSKSETRPPKHQ</sequence>
<dbReference type="EMBL" id="KB467843">
    <property type="protein sequence ID" value="PCH35423.1"/>
    <property type="molecule type" value="Genomic_DNA"/>
</dbReference>
<name>A0A2H3J6N8_WOLCO</name>
<reference evidence="2" key="1">
    <citation type="journal article" date="2012" name="Science">
        <title>The Paleozoic origin of enzymatic lignin decomposition reconstructed from 31 fungal genomes.</title>
        <authorList>
            <person name="Floudas D."/>
            <person name="Binder M."/>
            <person name="Riley R."/>
            <person name="Barry K."/>
            <person name="Blanchette R.A."/>
            <person name="Henrissat B."/>
            <person name="Martinez A.T."/>
            <person name="Otillar R."/>
            <person name="Spatafora J.W."/>
            <person name="Yadav J.S."/>
            <person name="Aerts A."/>
            <person name="Benoit I."/>
            <person name="Boyd A."/>
            <person name="Carlson A."/>
            <person name="Copeland A."/>
            <person name="Coutinho P.M."/>
            <person name="de Vries R.P."/>
            <person name="Ferreira P."/>
            <person name="Findley K."/>
            <person name="Foster B."/>
            <person name="Gaskell J."/>
            <person name="Glotzer D."/>
            <person name="Gorecki P."/>
            <person name="Heitman J."/>
            <person name="Hesse C."/>
            <person name="Hori C."/>
            <person name="Igarashi K."/>
            <person name="Jurgens J.A."/>
            <person name="Kallen N."/>
            <person name="Kersten P."/>
            <person name="Kohler A."/>
            <person name="Kuees U."/>
            <person name="Kumar T.K.A."/>
            <person name="Kuo A."/>
            <person name="LaButti K."/>
            <person name="Larrondo L.F."/>
            <person name="Lindquist E."/>
            <person name="Ling A."/>
            <person name="Lombard V."/>
            <person name="Lucas S."/>
            <person name="Lundell T."/>
            <person name="Martin R."/>
            <person name="McLaughlin D.J."/>
            <person name="Morgenstern I."/>
            <person name="Morin E."/>
            <person name="Murat C."/>
            <person name="Nagy L.G."/>
            <person name="Nolan M."/>
            <person name="Ohm R.A."/>
            <person name="Patyshakuliyeva A."/>
            <person name="Rokas A."/>
            <person name="Ruiz-Duenas F.J."/>
            <person name="Sabat G."/>
            <person name="Salamov A."/>
            <person name="Samejima M."/>
            <person name="Schmutz J."/>
            <person name="Slot J.C."/>
            <person name="St John F."/>
            <person name="Stenlid J."/>
            <person name="Sun H."/>
            <person name="Sun S."/>
            <person name="Syed K."/>
            <person name="Tsang A."/>
            <person name="Wiebenga A."/>
            <person name="Young D."/>
            <person name="Pisabarro A."/>
            <person name="Eastwood D.C."/>
            <person name="Martin F."/>
            <person name="Cullen D."/>
            <person name="Grigoriev I.V."/>
            <person name="Hibbett D.S."/>
        </authorList>
    </citation>
    <scope>NUCLEOTIDE SEQUENCE [LARGE SCALE GENOMIC DNA]</scope>
    <source>
        <strain evidence="2">MD-104</strain>
    </source>
</reference>
<proteinExistence type="predicted"/>
<feature type="compositionally biased region" description="Polar residues" evidence="1">
    <location>
        <begin position="47"/>
        <end position="57"/>
    </location>
</feature>
<dbReference type="AlphaFoldDB" id="A0A2H3J6N8"/>
<gene>
    <name evidence="2" type="ORF">WOLCODRAFT_156112</name>
</gene>
<feature type="compositionally biased region" description="Basic and acidic residues" evidence="1">
    <location>
        <begin position="58"/>
        <end position="77"/>
    </location>
</feature>
<evidence type="ECO:0000256" key="1">
    <source>
        <dbReference type="SAM" id="MobiDB-lite"/>
    </source>
</evidence>
<dbReference type="STRING" id="742152.A0A2H3J6N8"/>
<evidence type="ECO:0000313" key="3">
    <source>
        <dbReference type="Proteomes" id="UP000218811"/>
    </source>
</evidence>
<protein>
    <submittedName>
        <fullName evidence="2">Uncharacterized protein</fullName>
    </submittedName>
</protein>
<keyword evidence="3" id="KW-1185">Reference proteome</keyword>